<dbReference type="Gene3D" id="3.40.50.1360">
    <property type="match status" value="1"/>
</dbReference>
<dbReference type="EMBL" id="LBVO01000016">
    <property type="protein sequence ID" value="KKQ89963.1"/>
    <property type="molecule type" value="Genomic_DNA"/>
</dbReference>
<proteinExistence type="predicted"/>
<organism evidence="1 2">
    <name type="scientific">Berkelbacteria bacterium GW2011_GWA2_38_9</name>
    <dbReference type="NCBI Taxonomy" id="1618334"/>
    <lineage>
        <taxon>Bacteria</taxon>
        <taxon>Candidatus Berkelbacteria</taxon>
    </lineage>
</organism>
<reference evidence="1 2" key="1">
    <citation type="journal article" date="2015" name="Nature">
        <title>rRNA introns, odd ribosomes, and small enigmatic genomes across a large radiation of phyla.</title>
        <authorList>
            <person name="Brown C.T."/>
            <person name="Hug L.A."/>
            <person name="Thomas B.C."/>
            <person name="Sharon I."/>
            <person name="Castelle C.J."/>
            <person name="Singh A."/>
            <person name="Wilkins M.J."/>
            <person name="Williams K.H."/>
            <person name="Banfield J.F."/>
        </authorList>
    </citation>
    <scope>NUCLEOTIDE SEQUENCE [LARGE SCALE GENOMIC DNA]</scope>
</reference>
<feature type="non-terminal residue" evidence="1">
    <location>
        <position position="1"/>
    </location>
</feature>
<name>A0A0G0LDH8_9BACT</name>
<evidence type="ECO:0000313" key="1">
    <source>
        <dbReference type="EMBL" id="KKQ89963.1"/>
    </source>
</evidence>
<comment type="caution">
    <text evidence="1">The sequence shown here is derived from an EMBL/GenBank/DDBJ whole genome shotgun (WGS) entry which is preliminary data.</text>
</comment>
<gene>
    <name evidence="1" type="ORF">UT11_C0016G0013</name>
</gene>
<accession>A0A0G0LDH8</accession>
<dbReference type="Proteomes" id="UP000033934">
    <property type="component" value="Unassembled WGS sequence"/>
</dbReference>
<evidence type="ECO:0000313" key="2">
    <source>
        <dbReference type="Proteomes" id="UP000033934"/>
    </source>
</evidence>
<sequence length="142" mass="15911">SQRAKLVVIYGIGRGCHIAFWEPHFAGEFNSVDDWRAEQYRLAAKLHPMTIEQNAFTSFKSRTGLVSCRANTIGPGIFLQADWAIGGCDGVFGRGMQWQGLTLWTTLRHETTPWIPSTYMTTLPGELFFLEELAGPLEAECN</sequence>
<dbReference type="AlphaFoldDB" id="A0A0G0LDH8"/>
<dbReference type="InterPro" id="IPR037171">
    <property type="entry name" value="NagB/RpiA_transferase-like"/>
</dbReference>
<evidence type="ECO:0008006" key="3">
    <source>
        <dbReference type="Google" id="ProtNLM"/>
    </source>
</evidence>
<dbReference type="PATRIC" id="fig|1618334.3.peg.294"/>
<protein>
    <recommendedName>
        <fullName evidence="3">Glucosamine-6-phosphate isomerase</fullName>
    </recommendedName>
</protein>
<dbReference type="SUPFAM" id="SSF100950">
    <property type="entry name" value="NagB/RpiA/CoA transferase-like"/>
    <property type="match status" value="1"/>
</dbReference>